<evidence type="ECO:0000313" key="8">
    <source>
        <dbReference type="Proteomes" id="UP000541444"/>
    </source>
</evidence>
<feature type="transmembrane region" description="Helical" evidence="6">
    <location>
        <begin position="41"/>
        <end position="64"/>
    </location>
</feature>
<proteinExistence type="inferred from homology"/>
<dbReference type="Pfam" id="PF00335">
    <property type="entry name" value="Tetraspanin"/>
    <property type="match status" value="1"/>
</dbReference>
<comment type="caution">
    <text evidence="7">The sequence shown here is derived from an EMBL/GenBank/DDBJ whole genome shotgun (WGS) entry which is preliminary data.</text>
</comment>
<dbReference type="GO" id="GO:0009734">
    <property type="term" value="P:auxin-activated signaling pathway"/>
    <property type="evidence" value="ECO:0007669"/>
    <property type="project" value="InterPro"/>
</dbReference>
<feature type="transmembrane region" description="Helical" evidence="6">
    <location>
        <begin position="70"/>
        <end position="94"/>
    </location>
</feature>
<keyword evidence="3 6" id="KW-0812">Transmembrane</keyword>
<sequence>MRRSNHVAGCMTFITLLLSLPILGGGIWLSTRANTTDCVKFLQWPFLLIAISIMVISFAGFAGACYSNKYLLWLYLFAMFVIIVALLGFIIFGFGVTSRGSGRTVVNRSYKDYYLEDYSGWLEERVAKEKYWVKIRSCIRNSKVCSEIGRGYGGVLESAQSFYYRRLTSIQSGCCKPPTECGDLYVNETTWNPGEVTGSSIDCSRWSNSQEQLCYSCNSCKAGVLSSLRKSWRRVSVINTAILVFLLIVYIIGFSAVKNIRRMNCYVSYEGNGMTKTHPAVVQC</sequence>
<keyword evidence="8" id="KW-1185">Reference proteome</keyword>
<gene>
    <name evidence="7" type="ORF">GIB67_002218</name>
</gene>
<dbReference type="Proteomes" id="UP000541444">
    <property type="component" value="Unassembled WGS sequence"/>
</dbReference>
<evidence type="ECO:0000256" key="5">
    <source>
        <dbReference type="ARBA" id="ARBA00023136"/>
    </source>
</evidence>
<evidence type="ECO:0000256" key="3">
    <source>
        <dbReference type="ARBA" id="ARBA00022692"/>
    </source>
</evidence>
<dbReference type="InterPro" id="IPR018499">
    <property type="entry name" value="Tetraspanin/Peripherin"/>
</dbReference>
<dbReference type="PANTHER" id="PTHR32191">
    <property type="entry name" value="TETRASPANIN-8-RELATED"/>
    <property type="match status" value="1"/>
</dbReference>
<comment type="subcellular location">
    <subcellularLocation>
        <location evidence="1">Membrane</location>
        <topology evidence="1">Multi-pass membrane protein</topology>
    </subcellularLocation>
</comment>
<evidence type="ECO:0000256" key="4">
    <source>
        <dbReference type="ARBA" id="ARBA00022989"/>
    </source>
</evidence>
<dbReference type="AlphaFoldDB" id="A0A7J7KWU7"/>
<dbReference type="OrthoDB" id="1881997at2759"/>
<dbReference type="InterPro" id="IPR044991">
    <property type="entry name" value="TET_plant"/>
</dbReference>
<protein>
    <recommendedName>
        <fullName evidence="9">Tetraspanin-3</fullName>
    </recommendedName>
</protein>
<evidence type="ECO:0000256" key="1">
    <source>
        <dbReference type="ARBA" id="ARBA00004141"/>
    </source>
</evidence>
<feature type="transmembrane region" description="Helical" evidence="6">
    <location>
        <begin position="237"/>
        <end position="257"/>
    </location>
</feature>
<evidence type="ECO:0000256" key="2">
    <source>
        <dbReference type="ARBA" id="ARBA00006840"/>
    </source>
</evidence>
<name>A0A7J7KWU7_9MAGN</name>
<organism evidence="7 8">
    <name type="scientific">Kingdonia uniflora</name>
    <dbReference type="NCBI Taxonomy" id="39325"/>
    <lineage>
        <taxon>Eukaryota</taxon>
        <taxon>Viridiplantae</taxon>
        <taxon>Streptophyta</taxon>
        <taxon>Embryophyta</taxon>
        <taxon>Tracheophyta</taxon>
        <taxon>Spermatophyta</taxon>
        <taxon>Magnoliopsida</taxon>
        <taxon>Ranunculales</taxon>
        <taxon>Circaeasteraceae</taxon>
        <taxon>Kingdonia</taxon>
    </lineage>
</organism>
<comment type="similarity">
    <text evidence="2">Belongs to the tetraspanin (TM4SF) family.</text>
</comment>
<keyword evidence="5 6" id="KW-0472">Membrane</keyword>
<accession>A0A7J7KWU7</accession>
<evidence type="ECO:0000256" key="6">
    <source>
        <dbReference type="SAM" id="Phobius"/>
    </source>
</evidence>
<feature type="transmembrane region" description="Helical" evidence="6">
    <location>
        <begin position="6"/>
        <end position="29"/>
    </location>
</feature>
<evidence type="ECO:0000313" key="7">
    <source>
        <dbReference type="EMBL" id="KAF6134817.1"/>
    </source>
</evidence>
<keyword evidence="4 6" id="KW-1133">Transmembrane helix</keyword>
<dbReference type="GO" id="GO:0016020">
    <property type="term" value="C:membrane"/>
    <property type="evidence" value="ECO:0007669"/>
    <property type="project" value="UniProtKB-SubCell"/>
</dbReference>
<dbReference type="EMBL" id="JACGCM010002827">
    <property type="protein sequence ID" value="KAF6134817.1"/>
    <property type="molecule type" value="Genomic_DNA"/>
</dbReference>
<evidence type="ECO:0008006" key="9">
    <source>
        <dbReference type="Google" id="ProtNLM"/>
    </source>
</evidence>
<reference evidence="7 8" key="1">
    <citation type="journal article" date="2020" name="IScience">
        <title>Genome Sequencing of the Endangered Kingdonia uniflora (Circaeasteraceae, Ranunculales) Reveals Potential Mechanisms of Evolutionary Specialization.</title>
        <authorList>
            <person name="Sun Y."/>
            <person name="Deng T."/>
            <person name="Zhang A."/>
            <person name="Moore M.J."/>
            <person name="Landis J.B."/>
            <person name="Lin N."/>
            <person name="Zhang H."/>
            <person name="Zhang X."/>
            <person name="Huang J."/>
            <person name="Zhang X."/>
            <person name="Sun H."/>
            <person name="Wang H."/>
        </authorList>
    </citation>
    <scope>NUCLEOTIDE SEQUENCE [LARGE SCALE GENOMIC DNA]</scope>
    <source>
        <strain evidence="7">TB1705</strain>
        <tissue evidence="7">Leaf</tissue>
    </source>
</reference>